<dbReference type="GO" id="GO:0008237">
    <property type="term" value="F:metallopeptidase activity"/>
    <property type="evidence" value="ECO:0007669"/>
    <property type="project" value="InterPro"/>
</dbReference>
<dbReference type="SUPFAM" id="SSF111283">
    <property type="entry name" value="Putative modulator of DNA gyrase, PmbA/TldD"/>
    <property type="match status" value="1"/>
</dbReference>
<evidence type="ECO:0000259" key="1">
    <source>
        <dbReference type="Pfam" id="PF19289"/>
    </source>
</evidence>
<protein>
    <recommendedName>
        <fullName evidence="1">Metalloprotease TldD/E C-terminal domain-containing protein</fullName>
    </recommendedName>
</protein>
<dbReference type="AlphaFoldDB" id="A0A381Y3W3"/>
<gene>
    <name evidence="2" type="ORF">METZ01_LOCUS124196</name>
</gene>
<dbReference type="InterPro" id="IPR045569">
    <property type="entry name" value="Metalloprtase-TldD/E_C"/>
</dbReference>
<name>A0A381Y3W3_9ZZZZ</name>
<proteinExistence type="predicted"/>
<evidence type="ECO:0000313" key="2">
    <source>
        <dbReference type="EMBL" id="SVA71342.1"/>
    </source>
</evidence>
<feature type="domain" description="Metalloprotease TldD/E C-terminal" evidence="1">
    <location>
        <begin position="216"/>
        <end position="439"/>
    </location>
</feature>
<dbReference type="PANTHER" id="PTHR43666">
    <property type="entry name" value="TLDD PROTEIN"/>
    <property type="match status" value="1"/>
</dbReference>
<sequence length="441" mass="49263">MEKIFNQLCEGLFSELESNEALTLSFSGENSQFIRINNASIRQTGLVDDANLGLKFISNNRTCEGSMTVSGDYDVDLSRGMKEMKRMRSESKEILEDPFLVMPTNSGSSREIINADGLPFEDAVQALIPSMQRGVDLVGIFANGKMYRGNANSLGQKHWFETESHCLDYSLVTPERQMVKGTYAGTDWDQHSYESYINRSIEKLELMKRKPVRVDTGMYRTWFEAKAVADFIDMFSWNGVSEASLQQGCSGFGKMRHNDVRLSPKFSISEDFSSGMVPKFNSNGETGPESLPIISNGVLQNTLVSSRTSAEYGVSTNYAEDTEELRSPFMAGGDLSQKDVLNRLDKGLFLSNIHYLNWSDNPGGRITGLTRYACFWVEGGEIVAPIETMRFDDSFYRFFGSELESVGSKVEVIPDVLTYGQRNLGVVSCPGVLTEKFQLTL</sequence>
<organism evidence="2">
    <name type="scientific">marine metagenome</name>
    <dbReference type="NCBI Taxonomy" id="408172"/>
    <lineage>
        <taxon>unclassified sequences</taxon>
        <taxon>metagenomes</taxon>
        <taxon>ecological metagenomes</taxon>
    </lineage>
</organism>
<dbReference type="Pfam" id="PF19289">
    <property type="entry name" value="PmbA_TldD_3rd"/>
    <property type="match status" value="1"/>
</dbReference>
<accession>A0A381Y3W3</accession>
<reference evidence="2" key="1">
    <citation type="submission" date="2018-05" db="EMBL/GenBank/DDBJ databases">
        <authorList>
            <person name="Lanie J.A."/>
            <person name="Ng W.-L."/>
            <person name="Kazmierczak K.M."/>
            <person name="Andrzejewski T.M."/>
            <person name="Davidsen T.M."/>
            <person name="Wayne K.J."/>
            <person name="Tettelin H."/>
            <person name="Glass J.I."/>
            <person name="Rusch D."/>
            <person name="Podicherti R."/>
            <person name="Tsui H.-C.T."/>
            <person name="Winkler M.E."/>
        </authorList>
    </citation>
    <scope>NUCLEOTIDE SEQUENCE</scope>
</reference>
<dbReference type="InterPro" id="IPR036059">
    <property type="entry name" value="TldD/PmbA_sf"/>
</dbReference>
<dbReference type="GO" id="GO:0006508">
    <property type="term" value="P:proteolysis"/>
    <property type="evidence" value="ECO:0007669"/>
    <property type="project" value="InterPro"/>
</dbReference>
<dbReference type="EMBL" id="UINC01017263">
    <property type="protein sequence ID" value="SVA71342.1"/>
    <property type="molecule type" value="Genomic_DNA"/>
</dbReference>
<dbReference type="PANTHER" id="PTHR43666:SF1">
    <property type="entry name" value="CONSERVED PROTEIN"/>
    <property type="match status" value="1"/>
</dbReference>